<sequence length="161" mass="17871">MKQSGIQFNLASARLIGVAILVATLVFIPGTVFAAAKVAHEDRAELRIKDMHAKLKITSAQEEHWAKVAEVMRTNGKTMDTLTQARIDHAKDMNAIDDLKSYGEIAEAHADGIKNLTPLFADLYASMSDAQKKEADTLFRHGYREHGDHKHKHSHKKTSGK</sequence>
<dbReference type="Proteomes" id="UP000017842">
    <property type="component" value="Unassembled WGS sequence"/>
</dbReference>
<dbReference type="STRING" id="1116472.MGMO_37c00040"/>
<name>V5C8L8_9GAMM</name>
<dbReference type="EMBL" id="AYLO01000036">
    <property type="protein sequence ID" value="ESS73043.1"/>
    <property type="molecule type" value="Genomic_DNA"/>
</dbReference>
<comment type="caution">
    <text evidence="1">The sequence shown here is derived from an EMBL/GenBank/DDBJ whole genome shotgun (WGS) entry which is preliminary data.</text>
</comment>
<dbReference type="RefSeq" id="WP_023493915.1">
    <property type="nucleotide sequence ID" value="NZ_AYLO01000036.1"/>
</dbReference>
<gene>
    <name evidence="1" type="ORF">MGMO_37c00040</name>
</gene>
<organism evidence="1 2">
    <name type="scientific">Methyloglobulus morosus KoM1</name>
    <dbReference type="NCBI Taxonomy" id="1116472"/>
    <lineage>
        <taxon>Bacteria</taxon>
        <taxon>Pseudomonadati</taxon>
        <taxon>Pseudomonadota</taxon>
        <taxon>Gammaproteobacteria</taxon>
        <taxon>Methylococcales</taxon>
        <taxon>Methylococcaceae</taxon>
        <taxon>Methyloglobulus</taxon>
    </lineage>
</organism>
<accession>V5C8L8</accession>
<evidence type="ECO:0000313" key="2">
    <source>
        <dbReference type="Proteomes" id="UP000017842"/>
    </source>
</evidence>
<evidence type="ECO:0000313" key="1">
    <source>
        <dbReference type="EMBL" id="ESS73043.1"/>
    </source>
</evidence>
<dbReference type="InterPro" id="IPR012899">
    <property type="entry name" value="LTXXQ"/>
</dbReference>
<dbReference type="PATRIC" id="fig|1116472.3.peg.1061"/>
<dbReference type="OrthoDB" id="5569970at2"/>
<reference evidence="1 2" key="1">
    <citation type="journal article" date="2013" name="Genome Announc.">
        <title>Draft Genome Sequence of the Methanotrophic Gammaproteobacterium Methyloglobulus morosus DSM 22980 Strain KoM1.</title>
        <authorList>
            <person name="Poehlein A."/>
            <person name="Deutzmann J.S."/>
            <person name="Daniel R."/>
            <person name="Simeonova D.D."/>
        </authorList>
    </citation>
    <scope>NUCLEOTIDE SEQUENCE [LARGE SCALE GENOMIC DNA]</scope>
    <source>
        <strain evidence="1 2">KoM1</strain>
    </source>
</reference>
<protein>
    <recommendedName>
        <fullName evidence="3">LTXXQ motif family protein</fullName>
    </recommendedName>
</protein>
<dbReference type="AlphaFoldDB" id="V5C8L8"/>
<proteinExistence type="predicted"/>
<keyword evidence="2" id="KW-1185">Reference proteome</keyword>
<dbReference type="eggNOG" id="ENOG503302T">
    <property type="taxonomic scope" value="Bacteria"/>
</dbReference>
<dbReference type="GO" id="GO:0042597">
    <property type="term" value="C:periplasmic space"/>
    <property type="evidence" value="ECO:0007669"/>
    <property type="project" value="InterPro"/>
</dbReference>
<evidence type="ECO:0008006" key="3">
    <source>
        <dbReference type="Google" id="ProtNLM"/>
    </source>
</evidence>
<dbReference type="Pfam" id="PF07813">
    <property type="entry name" value="LTXXQ"/>
    <property type="match status" value="1"/>
</dbReference>